<dbReference type="EMBL" id="JADGJD010000241">
    <property type="protein sequence ID" value="KAJ3053067.1"/>
    <property type="molecule type" value="Genomic_DNA"/>
</dbReference>
<keyword evidence="2" id="KW-0812">Transmembrane</keyword>
<proteinExistence type="predicted"/>
<evidence type="ECO:0000313" key="4">
    <source>
        <dbReference type="Proteomes" id="UP001212841"/>
    </source>
</evidence>
<comment type="caution">
    <text evidence="3">The sequence shown here is derived from an EMBL/GenBank/DDBJ whole genome shotgun (WGS) entry which is preliminary data.</text>
</comment>
<feature type="compositionally biased region" description="Basic and acidic residues" evidence="1">
    <location>
        <begin position="54"/>
        <end position="64"/>
    </location>
</feature>
<feature type="transmembrane region" description="Helical" evidence="2">
    <location>
        <begin position="86"/>
        <end position="104"/>
    </location>
</feature>
<feature type="compositionally biased region" description="Basic and acidic residues" evidence="1">
    <location>
        <begin position="28"/>
        <end position="37"/>
    </location>
</feature>
<protein>
    <submittedName>
        <fullName evidence="3">Uncharacterized protein</fullName>
    </submittedName>
</protein>
<evidence type="ECO:0000313" key="3">
    <source>
        <dbReference type="EMBL" id="KAJ3053067.1"/>
    </source>
</evidence>
<evidence type="ECO:0000256" key="1">
    <source>
        <dbReference type="SAM" id="MobiDB-lite"/>
    </source>
</evidence>
<keyword evidence="2" id="KW-1133">Transmembrane helix</keyword>
<keyword evidence="4" id="KW-1185">Reference proteome</keyword>
<reference evidence="3" key="1">
    <citation type="submission" date="2020-05" db="EMBL/GenBank/DDBJ databases">
        <title>Phylogenomic resolution of chytrid fungi.</title>
        <authorList>
            <person name="Stajich J.E."/>
            <person name="Amses K."/>
            <person name="Simmons R."/>
            <person name="Seto K."/>
            <person name="Myers J."/>
            <person name="Bonds A."/>
            <person name="Quandt C.A."/>
            <person name="Barry K."/>
            <person name="Liu P."/>
            <person name="Grigoriev I."/>
            <person name="Longcore J.E."/>
            <person name="James T.Y."/>
        </authorList>
    </citation>
    <scope>NUCLEOTIDE SEQUENCE</scope>
    <source>
        <strain evidence="3">JEL0318</strain>
    </source>
</reference>
<feature type="region of interest" description="Disordered" evidence="1">
    <location>
        <begin position="54"/>
        <end position="73"/>
    </location>
</feature>
<organism evidence="3 4">
    <name type="scientific">Rhizophlyctis rosea</name>
    <dbReference type="NCBI Taxonomy" id="64517"/>
    <lineage>
        <taxon>Eukaryota</taxon>
        <taxon>Fungi</taxon>
        <taxon>Fungi incertae sedis</taxon>
        <taxon>Chytridiomycota</taxon>
        <taxon>Chytridiomycota incertae sedis</taxon>
        <taxon>Chytridiomycetes</taxon>
        <taxon>Rhizophlyctidales</taxon>
        <taxon>Rhizophlyctidaceae</taxon>
        <taxon>Rhizophlyctis</taxon>
    </lineage>
</organism>
<sequence>MPKQRKGRRASQSSSTTSSARNSTVTERVSRATREVADEIVEQTEPIVAAAKDGGNRVKSEAMRTQRRVKERVNTPTTEGFDVGSVFKTVVVLGVLGIIFALFGTDFFDSSPTKGRIARAPTNIRDQLRAQNIPIPEPIEINTQTSNQWYDLLQNLTPSDTSTPATDDYNAALRLLNPPAATAKAQERKQRRSQSVRALSDVDLTELATTDPLIPEKVAVLHQSLRRRQDQFYGTGYDDYSLLIGDNAFVLQQMIQIADMYWDPVTGTWVDGSSSRHWRRGNEGGKTGGVKELGKVVLELAKRELQKPGPIDRDAFVRKIVELKEADDVGTTARSFGIEY</sequence>
<evidence type="ECO:0000256" key="2">
    <source>
        <dbReference type="SAM" id="Phobius"/>
    </source>
</evidence>
<accession>A0AAD5SF87</accession>
<feature type="region of interest" description="Disordered" evidence="1">
    <location>
        <begin position="1"/>
        <end position="38"/>
    </location>
</feature>
<feature type="compositionally biased region" description="Low complexity" evidence="1">
    <location>
        <begin position="10"/>
        <end position="24"/>
    </location>
</feature>
<gene>
    <name evidence="3" type="ORF">HK097_005142</name>
</gene>
<dbReference type="Proteomes" id="UP001212841">
    <property type="component" value="Unassembled WGS sequence"/>
</dbReference>
<name>A0AAD5SF87_9FUNG</name>
<dbReference type="AlphaFoldDB" id="A0AAD5SF87"/>
<keyword evidence="2" id="KW-0472">Membrane</keyword>